<dbReference type="InterPro" id="IPR045638">
    <property type="entry name" value="DUF6409"/>
</dbReference>
<sequence>MTTTRQNLTVKDFPAATLVLAGPWRRAQQLDSRPAIVVGPFGSMTLLVWYFTVGVPEPGDTVQAMFPNELTPLDDTLTTMHPDAFRDIVRSVHRGRFAYGDGGVLQTAVLRAWLQRSGLAYAAPEARHADR</sequence>
<gene>
    <name evidence="1" type="ORF">SMD44_p20068</name>
</gene>
<proteinExistence type="predicted"/>
<name>A0A291W5E8_9ACTN</name>
<dbReference type="RefSeq" id="WP_100112655.1">
    <property type="nucleotide sequence ID" value="NZ_CP023977.1"/>
</dbReference>
<dbReference type="EMBL" id="CP023977">
    <property type="protein sequence ID" value="ATM24851.1"/>
    <property type="molecule type" value="Genomic_DNA"/>
</dbReference>
<dbReference type="AlphaFoldDB" id="A0A291W5E8"/>
<dbReference type="Pfam" id="PF19947">
    <property type="entry name" value="DUF6409"/>
    <property type="match status" value="1"/>
</dbReference>
<geneLocation type="plasmid" evidence="2">
    <name>pmdjk44.2</name>
</geneLocation>
<reference evidence="1 2" key="1">
    <citation type="submission" date="2017-10" db="EMBL/GenBank/DDBJ databases">
        <title>Streptomyces alboflavus Genome sequencing and assembly.</title>
        <authorList>
            <person name="Wang Y."/>
            <person name="Du B."/>
            <person name="Ding Y."/>
            <person name="Liu H."/>
            <person name="Hou Q."/>
            <person name="Liu K."/>
            <person name="Wang C."/>
            <person name="Yao L."/>
        </authorList>
    </citation>
    <scope>NUCLEOTIDE SEQUENCE [LARGE SCALE GENOMIC DNA]</scope>
    <source>
        <strain evidence="1 2">MDJK44</strain>
        <plasmid evidence="2">Plasmid pmdjk44.2</plasmid>
    </source>
</reference>
<evidence type="ECO:0000313" key="1">
    <source>
        <dbReference type="EMBL" id="ATM24851.1"/>
    </source>
</evidence>
<protein>
    <submittedName>
        <fullName evidence="1">Uncharacterized protein</fullName>
    </submittedName>
</protein>
<evidence type="ECO:0000313" key="2">
    <source>
        <dbReference type="Proteomes" id="UP000195880"/>
    </source>
</evidence>
<dbReference type="OrthoDB" id="4163556at2"/>
<keyword evidence="1" id="KW-0614">Plasmid</keyword>
<dbReference type="Proteomes" id="UP000195880">
    <property type="component" value="Plasmid pMDJK44.2"/>
</dbReference>
<dbReference type="KEGG" id="salf:SMD44_p20068"/>
<keyword evidence="2" id="KW-1185">Reference proteome</keyword>
<organism evidence="1 2">
    <name type="scientific">Streptomyces alboflavus</name>
    <dbReference type="NCBI Taxonomy" id="67267"/>
    <lineage>
        <taxon>Bacteria</taxon>
        <taxon>Bacillati</taxon>
        <taxon>Actinomycetota</taxon>
        <taxon>Actinomycetes</taxon>
        <taxon>Kitasatosporales</taxon>
        <taxon>Streptomycetaceae</taxon>
        <taxon>Streptomyces</taxon>
    </lineage>
</organism>
<accession>A0A291W5E8</accession>